<comment type="caution">
    <text evidence="1">The sequence shown here is derived from an EMBL/GenBank/DDBJ whole genome shotgun (WGS) entry which is preliminary data.</text>
</comment>
<dbReference type="EMBL" id="JAIRBM010000005">
    <property type="protein sequence ID" value="MBZ6076384.1"/>
    <property type="molecule type" value="Genomic_DNA"/>
</dbReference>
<dbReference type="Proteomes" id="UP000704176">
    <property type="component" value="Unassembled WGS sequence"/>
</dbReference>
<organism evidence="1 2">
    <name type="scientific">Microvirga puerhi</name>
    <dbReference type="NCBI Taxonomy" id="2876078"/>
    <lineage>
        <taxon>Bacteria</taxon>
        <taxon>Pseudomonadati</taxon>
        <taxon>Pseudomonadota</taxon>
        <taxon>Alphaproteobacteria</taxon>
        <taxon>Hyphomicrobiales</taxon>
        <taxon>Methylobacteriaceae</taxon>
        <taxon>Microvirga</taxon>
    </lineage>
</organism>
<reference evidence="1 2" key="1">
    <citation type="submission" date="2021-09" db="EMBL/GenBank/DDBJ databases">
        <title>The complete genome sequence of a new microorganism.</title>
        <authorList>
            <person name="Zi Z."/>
        </authorList>
    </citation>
    <scope>NUCLEOTIDE SEQUENCE [LARGE SCALE GENOMIC DNA]</scope>
    <source>
        <strain evidence="1 2">WGZ8</strain>
    </source>
</reference>
<keyword evidence="2" id="KW-1185">Reference proteome</keyword>
<gene>
    <name evidence="1" type="ORF">K9B37_08790</name>
</gene>
<accession>A0ABS7VLH0</accession>
<proteinExistence type="predicted"/>
<sequence>MASAADRDPRHHTQKMQTRLQETIDHLREDIGKVDEPQLKAMFETAAEVLGGLKKAFSDYEQKNEAAWKR</sequence>
<name>A0ABS7VLH0_9HYPH</name>
<evidence type="ECO:0000313" key="2">
    <source>
        <dbReference type="Proteomes" id="UP000704176"/>
    </source>
</evidence>
<protein>
    <submittedName>
        <fullName evidence="1">Uncharacterized protein</fullName>
    </submittedName>
</protein>
<dbReference type="RefSeq" id="WP_224312707.1">
    <property type="nucleotide sequence ID" value="NZ_JAIRBM010000005.1"/>
</dbReference>
<evidence type="ECO:0000313" key="1">
    <source>
        <dbReference type="EMBL" id="MBZ6076384.1"/>
    </source>
</evidence>